<dbReference type="Gene3D" id="2.160.20.70">
    <property type="match status" value="1"/>
</dbReference>
<gene>
    <name evidence="5" type="primary">minC</name>
    <name evidence="7" type="ORF">C8C78_10718</name>
    <name evidence="8" type="ORF">SAMN04488597_11049</name>
    <name evidence="9" type="ORF">SAMN04488598_10499</name>
    <name evidence="11" type="ORF">SAMN04515652_10596</name>
    <name evidence="10" type="ORF">SAMN04515654_10887</name>
</gene>
<dbReference type="PANTHER" id="PTHR34108:SF1">
    <property type="entry name" value="SEPTUM SITE-DETERMINING PROTEIN MINC"/>
    <property type="match status" value="1"/>
</dbReference>
<dbReference type="GO" id="GO:0000917">
    <property type="term" value="P:division septum assembly"/>
    <property type="evidence" value="ECO:0007669"/>
    <property type="project" value="UniProtKB-KW"/>
</dbReference>
<dbReference type="Proteomes" id="UP000198945">
    <property type="component" value="Unassembled WGS sequence"/>
</dbReference>
<proteinExistence type="inferred from homology"/>
<organism evidence="8 16">
    <name type="scientific">Halanaerobium congolense</name>
    <dbReference type="NCBI Taxonomy" id="54121"/>
    <lineage>
        <taxon>Bacteria</taxon>
        <taxon>Bacillati</taxon>
        <taxon>Bacillota</taxon>
        <taxon>Clostridia</taxon>
        <taxon>Halanaerobiales</taxon>
        <taxon>Halanaerobiaceae</taxon>
        <taxon>Halanaerobium</taxon>
    </lineage>
</organism>
<evidence type="ECO:0000313" key="16">
    <source>
        <dbReference type="Proteomes" id="UP000324896"/>
    </source>
</evidence>
<keyword evidence="3 5" id="KW-0131">Cell cycle</keyword>
<reference evidence="7 15" key="3">
    <citation type="submission" date="2018-04" db="EMBL/GenBank/DDBJ databases">
        <title>Subsurface microbial communities from deep shales in Ohio and West Virginia, USA.</title>
        <authorList>
            <person name="Wrighton K."/>
        </authorList>
    </citation>
    <scope>NUCLEOTIDE SEQUENCE [LARGE SCALE GENOMIC DNA]</scope>
    <source>
        <strain evidence="7 15">MSL28</strain>
    </source>
</reference>
<dbReference type="EMBL" id="QICM01000007">
    <property type="protein sequence ID" value="PXV67584.1"/>
    <property type="molecule type" value="Genomic_DNA"/>
</dbReference>
<dbReference type="GO" id="GO:1901891">
    <property type="term" value="P:regulation of cell septum assembly"/>
    <property type="evidence" value="ECO:0007669"/>
    <property type="project" value="InterPro"/>
</dbReference>
<dbReference type="InterPro" id="IPR005526">
    <property type="entry name" value="Septum_form_inhib_MinC_C"/>
</dbReference>
<evidence type="ECO:0000313" key="12">
    <source>
        <dbReference type="Proteomes" id="UP000198612"/>
    </source>
</evidence>
<reference evidence="12 14" key="1">
    <citation type="submission" date="2016-10" db="EMBL/GenBank/DDBJ databases">
        <authorList>
            <person name="Varghese N."/>
            <person name="Submissions S."/>
        </authorList>
    </citation>
    <scope>NUCLEOTIDE SEQUENCE [LARGE SCALE GENOMIC DNA]</scope>
    <source>
        <strain evidence="8 16">WG10</strain>
        <strain evidence="9 14">WG2</strain>
        <strain evidence="11 12">WG5</strain>
    </source>
</reference>
<keyword evidence="14" id="KW-1185">Reference proteome</keyword>
<dbReference type="STRING" id="54121.SAMN04515653_1099"/>
<dbReference type="EMBL" id="FNBJ01000004">
    <property type="protein sequence ID" value="SDE97940.1"/>
    <property type="molecule type" value="Genomic_DNA"/>
</dbReference>
<dbReference type="EMBL" id="FOHG01000005">
    <property type="protein sequence ID" value="SES76943.1"/>
    <property type="molecule type" value="Genomic_DNA"/>
</dbReference>
<dbReference type="EMBL" id="FMYT01000010">
    <property type="protein sequence ID" value="SDC62040.1"/>
    <property type="molecule type" value="Genomic_DNA"/>
</dbReference>
<dbReference type="Proteomes" id="UP000198612">
    <property type="component" value="Unassembled WGS sequence"/>
</dbReference>
<keyword evidence="1 5" id="KW-0132">Cell division</keyword>
<dbReference type="EMBL" id="FNEH01000008">
    <property type="protein sequence ID" value="SDI56053.1"/>
    <property type="molecule type" value="Genomic_DNA"/>
</dbReference>
<feature type="domain" description="Septum formation inhibitor MinC C-terminal" evidence="6">
    <location>
        <begin position="99"/>
        <end position="199"/>
    </location>
</feature>
<dbReference type="InterPro" id="IPR036145">
    <property type="entry name" value="MinC_C_sf"/>
</dbReference>
<evidence type="ECO:0000313" key="7">
    <source>
        <dbReference type="EMBL" id="PXV67584.1"/>
    </source>
</evidence>
<dbReference type="AlphaFoldDB" id="A0A1G6N2J8"/>
<dbReference type="RefSeq" id="WP_073159074.1">
    <property type="nucleotide sequence ID" value="NZ_FMYT01000010.1"/>
</dbReference>
<evidence type="ECO:0000256" key="3">
    <source>
        <dbReference type="ARBA" id="ARBA00023306"/>
    </source>
</evidence>
<reference evidence="10 13" key="2">
    <citation type="submission" date="2016-10" db="EMBL/GenBank/DDBJ databases">
        <authorList>
            <person name="de Groot N.N."/>
        </authorList>
    </citation>
    <scope>NUCLEOTIDE SEQUENCE [LARGE SCALE GENOMIC DNA]</scope>
    <source>
        <strain evidence="10 13">WG7</strain>
    </source>
</reference>
<evidence type="ECO:0000256" key="4">
    <source>
        <dbReference type="ARBA" id="ARBA00046874"/>
    </source>
</evidence>
<evidence type="ECO:0000256" key="2">
    <source>
        <dbReference type="ARBA" id="ARBA00023210"/>
    </source>
</evidence>
<comment type="similarity">
    <text evidence="5">Belongs to the MinC family.</text>
</comment>
<dbReference type="InterPro" id="IPR016098">
    <property type="entry name" value="CAP/MinC_C"/>
</dbReference>
<evidence type="ECO:0000256" key="1">
    <source>
        <dbReference type="ARBA" id="ARBA00022618"/>
    </source>
</evidence>
<dbReference type="Pfam" id="PF03775">
    <property type="entry name" value="MinC_C"/>
    <property type="match status" value="1"/>
</dbReference>
<evidence type="ECO:0000259" key="6">
    <source>
        <dbReference type="Pfam" id="PF03775"/>
    </source>
</evidence>
<dbReference type="GO" id="GO:0000902">
    <property type="term" value="P:cell morphogenesis"/>
    <property type="evidence" value="ECO:0007669"/>
    <property type="project" value="InterPro"/>
</dbReference>
<dbReference type="Proteomes" id="UP000247389">
    <property type="component" value="Unassembled WGS sequence"/>
</dbReference>
<dbReference type="InterPro" id="IPR013033">
    <property type="entry name" value="MinC"/>
</dbReference>
<evidence type="ECO:0000313" key="15">
    <source>
        <dbReference type="Proteomes" id="UP000247389"/>
    </source>
</evidence>
<dbReference type="OrthoDB" id="9790810at2"/>
<protein>
    <recommendedName>
        <fullName evidence="5">Probable septum site-determining protein MinC</fullName>
    </recommendedName>
</protein>
<comment type="function">
    <text evidence="5">Cell division inhibitor that blocks the formation of polar Z ring septums. Rapidly oscillates between the poles of the cell to destabilize FtsZ filaments that have formed before they mature into polar Z rings. Prevents FtsZ polymerization.</text>
</comment>
<dbReference type="HAMAP" id="MF_00267">
    <property type="entry name" value="MinC"/>
    <property type="match status" value="1"/>
</dbReference>
<dbReference type="NCBIfam" id="TIGR01222">
    <property type="entry name" value="minC"/>
    <property type="match status" value="1"/>
</dbReference>
<accession>A0A1G6N2J8</accession>
<dbReference type="Proteomes" id="UP000199519">
    <property type="component" value="Unassembled WGS sequence"/>
</dbReference>
<dbReference type="SUPFAM" id="SSF63848">
    <property type="entry name" value="Cell-division inhibitor MinC, C-terminal domain"/>
    <property type="match status" value="1"/>
</dbReference>
<dbReference type="Proteomes" id="UP000324896">
    <property type="component" value="Unassembled WGS sequence"/>
</dbReference>
<evidence type="ECO:0000313" key="8">
    <source>
        <dbReference type="EMBL" id="SDC62040.1"/>
    </source>
</evidence>
<sequence length="201" mass="21843">MASVFSFQAVSDGVVMNFRDGSTFGSIKKAVTLHAAEASDFFTGINLYLNLSGLELAYEQLEELMQIVKNYNQVNKIYFTAKKIEIEEKMTESTSEAVIINRTLRSGQRVKHQANVVIVGDVNPGAEVIAGGDIIVFGRLKGVVHAGAGGSKEAQVAALKLDPTQLRIASLIARSPDDIDSSKLQAERAFIENDQIIVEKI</sequence>
<evidence type="ECO:0000256" key="5">
    <source>
        <dbReference type="HAMAP-Rule" id="MF_00267"/>
    </source>
</evidence>
<dbReference type="PANTHER" id="PTHR34108">
    <property type="entry name" value="SEPTUM SITE-DETERMINING PROTEIN MINC"/>
    <property type="match status" value="1"/>
</dbReference>
<name>A0A1G6N2J8_9FIRM</name>
<keyword evidence="2 5" id="KW-0717">Septation</keyword>
<evidence type="ECO:0000313" key="9">
    <source>
        <dbReference type="EMBL" id="SDE97940.1"/>
    </source>
</evidence>
<evidence type="ECO:0000313" key="10">
    <source>
        <dbReference type="EMBL" id="SDI56053.1"/>
    </source>
</evidence>
<evidence type="ECO:0000313" key="13">
    <source>
        <dbReference type="Proteomes" id="UP000198945"/>
    </source>
</evidence>
<comment type="subunit">
    <text evidence="4 5">Interacts with MinD and FtsZ.</text>
</comment>
<evidence type="ECO:0000313" key="14">
    <source>
        <dbReference type="Proteomes" id="UP000199519"/>
    </source>
</evidence>
<evidence type="ECO:0000313" key="11">
    <source>
        <dbReference type="EMBL" id="SES76943.1"/>
    </source>
</evidence>